<dbReference type="InterPro" id="IPR033989">
    <property type="entry name" value="CD209-like_CTLD"/>
</dbReference>
<keyword evidence="2" id="KW-0472">Membrane</keyword>
<reference evidence="4" key="1">
    <citation type="submission" date="2021-02" db="EMBL/GenBank/DDBJ databases">
        <title>Comparative genomics reveals that relaxation of natural selection precedes convergent phenotypic evolution of cavefish.</title>
        <authorList>
            <person name="Peng Z."/>
        </authorList>
    </citation>
    <scope>NUCLEOTIDE SEQUENCE</scope>
    <source>
        <tissue evidence="4">Muscle</tissue>
    </source>
</reference>
<dbReference type="InterPro" id="IPR001304">
    <property type="entry name" value="C-type_lectin-like"/>
</dbReference>
<dbReference type="InterPro" id="IPR050111">
    <property type="entry name" value="C-type_lectin/snaclec_domain"/>
</dbReference>
<dbReference type="Pfam" id="PF00059">
    <property type="entry name" value="Lectin_C"/>
    <property type="match status" value="1"/>
</dbReference>
<dbReference type="AlphaFoldDB" id="A0A9W7WZT7"/>
<gene>
    <name evidence="4" type="ORF">IRJ41_009917</name>
</gene>
<dbReference type="Gene3D" id="3.10.100.10">
    <property type="entry name" value="Mannose-Binding Protein A, subunit A"/>
    <property type="match status" value="1"/>
</dbReference>
<dbReference type="CDD" id="cd03590">
    <property type="entry name" value="CLECT_DC-SIGN_like"/>
    <property type="match status" value="1"/>
</dbReference>
<evidence type="ECO:0000313" key="4">
    <source>
        <dbReference type="EMBL" id="KAI7811066.1"/>
    </source>
</evidence>
<feature type="domain" description="C-type lectin" evidence="3">
    <location>
        <begin position="132"/>
        <end position="224"/>
    </location>
</feature>
<evidence type="ECO:0000256" key="1">
    <source>
        <dbReference type="ARBA" id="ARBA00022734"/>
    </source>
</evidence>
<dbReference type="SMART" id="SM00034">
    <property type="entry name" value="CLECT"/>
    <property type="match status" value="1"/>
</dbReference>
<keyword evidence="1" id="KW-0430">Lectin</keyword>
<accession>A0A9W7WZT7</accession>
<keyword evidence="2" id="KW-0812">Transmembrane</keyword>
<dbReference type="InterPro" id="IPR016186">
    <property type="entry name" value="C-type_lectin-like/link_sf"/>
</dbReference>
<sequence length="224" mass="25978">MENIYSNIEHSYCNRPAADQDRDEDMNVNEKTLPVELMNSSTKATNQNYRRRCPTLSAMCFGLACVFLVVTVLVLQIQISAERNVNLSCKNMLVEFNETINHIQANYSQRTTEKDRLQHRFNSIEAELRKRNSERGYHFSDERKSWSESRQVCMDRGGDLVVINNVEEQRFLSSVIKENTWIGLSDIKMEGFMKWVDNSPLNVMFWISGEPNNAHGNEDCVQIL</sequence>
<dbReference type="Proteomes" id="UP001059041">
    <property type="component" value="Linkage Group LG4"/>
</dbReference>
<protein>
    <submittedName>
        <fullName evidence="4">C-type lectin domain family 4 member E</fullName>
    </submittedName>
</protein>
<proteinExistence type="predicted"/>
<evidence type="ECO:0000256" key="2">
    <source>
        <dbReference type="SAM" id="Phobius"/>
    </source>
</evidence>
<evidence type="ECO:0000313" key="5">
    <source>
        <dbReference type="Proteomes" id="UP001059041"/>
    </source>
</evidence>
<keyword evidence="5" id="KW-1185">Reference proteome</keyword>
<dbReference type="EMBL" id="JAFHDT010000004">
    <property type="protein sequence ID" value="KAI7811066.1"/>
    <property type="molecule type" value="Genomic_DNA"/>
</dbReference>
<dbReference type="GO" id="GO:0030246">
    <property type="term" value="F:carbohydrate binding"/>
    <property type="evidence" value="ECO:0007669"/>
    <property type="project" value="UniProtKB-KW"/>
</dbReference>
<name>A0A9W7WZT7_TRIRA</name>
<feature type="transmembrane region" description="Helical" evidence="2">
    <location>
        <begin position="56"/>
        <end position="79"/>
    </location>
</feature>
<dbReference type="InterPro" id="IPR016187">
    <property type="entry name" value="CTDL_fold"/>
</dbReference>
<dbReference type="SUPFAM" id="SSF56436">
    <property type="entry name" value="C-type lectin-like"/>
    <property type="match status" value="1"/>
</dbReference>
<keyword evidence="2" id="KW-1133">Transmembrane helix</keyword>
<evidence type="ECO:0000259" key="3">
    <source>
        <dbReference type="PROSITE" id="PS50041"/>
    </source>
</evidence>
<comment type="caution">
    <text evidence="4">The sequence shown here is derived from an EMBL/GenBank/DDBJ whole genome shotgun (WGS) entry which is preliminary data.</text>
</comment>
<organism evidence="4 5">
    <name type="scientific">Triplophysa rosa</name>
    <name type="common">Cave loach</name>
    <dbReference type="NCBI Taxonomy" id="992332"/>
    <lineage>
        <taxon>Eukaryota</taxon>
        <taxon>Metazoa</taxon>
        <taxon>Chordata</taxon>
        <taxon>Craniata</taxon>
        <taxon>Vertebrata</taxon>
        <taxon>Euteleostomi</taxon>
        <taxon>Actinopterygii</taxon>
        <taxon>Neopterygii</taxon>
        <taxon>Teleostei</taxon>
        <taxon>Ostariophysi</taxon>
        <taxon>Cypriniformes</taxon>
        <taxon>Nemacheilidae</taxon>
        <taxon>Triplophysa</taxon>
    </lineage>
</organism>
<dbReference type="PANTHER" id="PTHR22803">
    <property type="entry name" value="MANNOSE, PHOSPHOLIPASE, LECTIN RECEPTOR RELATED"/>
    <property type="match status" value="1"/>
</dbReference>
<dbReference type="PROSITE" id="PS50041">
    <property type="entry name" value="C_TYPE_LECTIN_2"/>
    <property type="match status" value="1"/>
</dbReference>